<protein>
    <recommendedName>
        <fullName evidence="2">VOC domain-containing protein</fullName>
    </recommendedName>
</protein>
<dbReference type="GO" id="GO:0046872">
    <property type="term" value="F:metal ion binding"/>
    <property type="evidence" value="ECO:0007669"/>
    <property type="project" value="UniProtKB-KW"/>
</dbReference>
<feature type="domain" description="VOC" evidence="2">
    <location>
        <begin position="5"/>
        <end position="126"/>
    </location>
</feature>
<dbReference type="Proteomes" id="UP000028981">
    <property type="component" value="Unassembled WGS sequence"/>
</dbReference>
<dbReference type="AlphaFoldDB" id="A0A087LYR6"/>
<dbReference type="Gene3D" id="3.10.180.10">
    <property type="entry name" value="2,3-Dihydroxybiphenyl 1,2-Dioxygenase, domain 1"/>
    <property type="match status" value="1"/>
</dbReference>
<name>A0A087LYR6_9HYPH</name>
<dbReference type="InterPro" id="IPR018146">
    <property type="entry name" value="Glyoxalase_1_CS"/>
</dbReference>
<dbReference type="InterPro" id="IPR037523">
    <property type="entry name" value="VOC_core"/>
</dbReference>
<dbReference type="InterPro" id="IPR029068">
    <property type="entry name" value="Glyas_Bleomycin-R_OHBP_Dase"/>
</dbReference>
<dbReference type="PROSITE" id="PS51819">
    <property type="entry name" value="VOC"/>
    <property type="match status" value="1"/>
</dbReference>
<sequence length="131" mass="14812">MPNMTLDHVSLLVRSLEASSKFYTEVLGLVPIHNGTEKPNIRWFGIGDVSALHLTEEVFGDTRVKKQTHFALCVDDFDGFVAELKAKGVNFWSWSEKTGEVTGRPDGFRQIYLADPDGYWIEVNDHNRNVA</sequence>
<proteinExistence type="predicted"/>
<organism evidence="3 4">
    <name type="scientific">Devosia riboflavina</name>
    <dbReference type="NCBI Taxonomy" id="46914"/>
    <lineage>
        <taxon>Bacteria</taxon>
        <taxon>Pseudomonadati</taxon>
        <taxon>Pseudomonadota</taxon>
        <taxon>Alphaproteobacteria</taxon>
        <taxon>Hyphomicrobiales</taxon>
        <taxon>Devosiaceae</taxon>
        <taxon>Devosia</taxon>
    </lineage>
</organism>
<dbReference type="PANTHER" id="PTHR43048">
    <property type="entry name" value="METHYLMALONYL-COA EPIMERASE"/>
    <property type="match status" value="1"/>
</dbReference>
<comment type="caution">
    <text evidence="3">The sequence shown here is derived from an EMBL/GenBank/DDBJ whole genome shotgun (WGS) entry which is preliminary data.</text>
</comment>
<dbReference type="InterPro" id="IPR051785">
    <property type="entry name" value="MMCE/EMCE_epimerase"/>
</dbReference>
<dbReference type="GO" id="GO:0004493">
    <property type="term" value="F:methylmalonyl-CoA epimerase activity"/>
    <property type="evidence" value="ECO:0007669"/>
    <property type="project" value="TreeGrafter"/>
</dbReference>
<keyword evidence="1" id="KW-0479">Metal-binding</keyword>
<dbReference type="Pfam" id="PF00903">
    <property type="entry name" value="Glyoxalase"/>
    <property type="match status" value="1"/>
</dbReference>
<evidence type="ECO:0000313" key="3">
    <source>
        <dbReference type="EMBL" id="KFL29769.1"/>
    </source>
</evidence>
<dbReference type="PANTHER" id="PTHR43048:SF4">
    <property type="entry name" value="RING-CLEAVING DIOXYGENASE-RELATED"/>
    <property type="match status" value="1"/>
</dbReference>
<evidence type="ECO:0000256" key="1">
    <source>
        <dbReference type="ARBA" id="ARBA00022723"/>
    </source>
</evidence>
<reference evidence="3 4" key="1">
    <citation type="submission" date="2014-08" db="EMBL/GenBank/DDBJ databases">
        <authorList>
            <person name="Hassan Y.I."/>
            <person name="Lepp D."/>
            <person name="Zhou T."/>
        </authorList>
    </citation>
    <scope>NUCLEOTIDE SEQUENCE [LARGE SCALE GENOMIC DNA]</scope>
    <source>
        <strain evidence="3 4">IFO13584</strain>
    </source>
</reference>
<dbReference type="EMBL" id="JQGC01000020">
    <property type="protein sequence ID" value="KFL29769.1"/>
    <property type="molecule type" value="Genomic_DNA"/>
</dbReference>
<dbReference type="InterPro" id="IPR004360">
    <property type="entry name" value="Glyas_Fos-R_dOase_dom"/>
</dbReference>
<evidence type="ECO:0000313" key="4">
    <source>
        <dbReference type="Proteomes" id="UP000028981"/>
    </source>
</evidence>
<accession>A0A087LYR6</accession>
<keyword evidence="4" id="KW-1185">Reference proteome</keyword>
<gene>
    <name evidence="3" type="ORF">JP75_19445</name>
</gene>
<dbReference type="PROSITE" id="PS00934">
    <property type="entry name" value="GLYOXALASE_I_1"/>
    <property type="match status" value="1"/>
</dbReference>
<dbReference type="GO" id="GO:0046491">
    <property type="term" value="P:L-methylmalonyl-CoA metabolic process"/>
    <property type="evidence" value="ECO:0007669"/>
    <property type="project" value="TreeGrafter"/>
</dbReference>
<dbReference type="SUPFAM" id="SSF54593">
    <property type="entry name" value="Glyoxalase/Bleomycin resistance protein/Dihydroxybiphenyl dioxygenase"/>
    <property type="match status" value="1"/>
</dbReference>
<evidence type="ECO:0000259" key="2">
    <source>
        <dbReference type="PROSITE" id="PS51819"/>
    </source>
</evidence>
<dbReference type="GO" id="GO:0004462">
    <property type="term" value="F:lactoylglutathione lyase activity"/>
    <property type="evidence" value="ECO:0007669"/>
    <property type="project" value="InterPro"/>
</dbReference>